<dbReference type="Pfam" id="PF10120">
    <property type="entry name" value="ThiN"/>
    <property type="match status" value="1"/>
</dbReference>
<dbReference type="AlphaFoldDB" id="A0A7J3SJQ1"/>
<dbReference type="PANTHER" id="PTHR40730:SF4">
    <property type="entry name" value="TRANSCRIPTIONAL REGULATOR"/>
    <property type="match status" value="1"/>
</dbReference>
<proteinExistence type="predicted"/>
<sequence length="303" mass="33482">MLPHEIVSKYLAPNFRGLIAHNLVERGLGQFKIAKLMGLSQPMINKLLNKPTEYYLGQLESLGLSKDDVKRIVELAAFNLYEGKRFEYLTQISSYFNLILKEGRVCNFHRSVSPEVPPDCDLCQKLFQVVSDPIVEEIKASFQILISEKDAFKIIPEVGSNIVASPYNSISTEDIAGFSGKIVKVGEKIIALGEPVKGGSKHTANVLSIVKRKFPHINSAFVIKFSEECLNTMKKIGYNVITVGPHKDLSMQMRDLESALESTSMQPDAIADLGGLGIEPVIYVLSFSATEAVKKAFVCLQGK</sequence>
<gene>
    <name evidence="2" type="ORF">ENW83_00820</name>
</gene>
<name>A0A7J3SJQ1_9CREN</name>
<evidence type="ECO:0000313" key="2">
    <source>
        <dbReference type="EMBL" id="HGZ59737.1"/>
    </source>
</evidence>
<dbReference type="InterPro" id="IPR019293">
    <property type="entry name" value="ThiN"/>
</dbReference>
<dbReference type="SUPFAM" id="SSF53639">
    <property type="entry name" value="AraD/HMP-PK domain-like"/>
    <property type="match status" value="1"/>
</dbReference>
<dbReference type="EMBL" id="DTLS01000029">
    <property type="protein sequence ID" value="HGZ59737.1"/>
    <property type="molecule type" value="Genomic_DNA"/>
</dbReference>
<dbReference type="PANTHER" id="PTHR40730">
    <property type="entry name" value="TRANSCRIPTIONAL REGULATOR PROTEIN-LIKE PROTEIN"/>
    <property type="match status" value="1"/>
</dbReference>
<evidence type="ECO:0000259" key="1">
    <source>
        <dbReference type="Pfam" id="PF10120"/>
    </source>
</evidence>
<dbReference type="Gene3D" id="3.40.225.10">
    <property type="entry name" value="Class II aldolase/adducin N-terminal domain"/>
    <property type="match status" value="1"/>
</dbReference>
<comment type="caution">
    <text evidence="2">The sequence shown here is derived from an EMBL/GenBank/DDBJ whole genome shotgun (WGS) entry which is preliminary data.</text>
</comment>
<reference evidence="2" key="1">
    <citation type="journal article" date="2020" name="mSystems">
        <title>Genome- and Community-Level Interaction Insights into Carbon Utilization and Element Cycling Functions of Hydrothermarchaeota in Hydrothermal Sediment.</title>
        <authorList>
            <person name="Zhou Z."/>
            <person name="Liu Y."/>
            <person name="Xu W."/>
            <person name="Pan J."/>
            <person name="Luo Z.H."/>
            <person name="Li M."/>
        </authorList>
    </citation>
    <scope>NUCLEOTIDE SEQUENCE [LARGE SCALE GENOMIC DNA]</scope>
    <source>
        <strain evidence="2">SpSt-885</strain>
    </source>
</reference>
<dbReference type="InterPro" id="IPR036409">
    <property type="entry name" value="Aldolase_II/adducin_N_sf"/>
</dbReference>
<protein>
    <recommendedName>
        <fullName evidence="1">Thiamine-phosphate synthase ThiN domain-containing protein</fullName>
    </recommendedName>
</protein>
<feature type="domain" description="Thiamine-phosphate synthase ThiN" evidence="1">
    <location>
        <begin position="139"/>
        <end position="296"/>
    </location>
</feature>
<accession>A0A7J3SJQ1</accession>
<organism evidence="2">
    <name type="scientific">Fervidicoccus fontis</name>
    <dbReference type="NCBI Taxonomy" id="683846"/>
    <lineage>
        <taxon>Archaea</taxon>
        <taxon>Thermoproteota</taxon>
        <taxon>Thermoprotei</taxon>
        <taxon>Fervidicoccales</taxon>
        <taxon>Fervidicoccaceae</taxon>
        <taxon>Fervidicoccus</taxon>
    </lineage>
</organism>